<accession>A0A0A3XN13</accession>
<protein>
    <submittedName>
        <fullName evidence="2">Uncharacterized protein</fullName>
    </submittedName>
</protein>
<reference evidence="2 3" key="1">
    <citation type="submission" date="2014-09" db="EMBL/GenBank/DDBJ databases">
        <title>Draft genome of Bradyrhizobium japonicum Is-34.</title>
        <authorList>
            <person name="Tsurumaru H."/>
            <person name="Yamakawa T."/>
            <person name="Hashimoto S."/>
            <person name="Okizaki K."/>
            <person name="Kanesaki Y."/>
            <person name="Yoshikawa H."/>
            <person name="Yajima S."/>
        </authorList>
    </citation>
    <scope>NUCLEOTIDE SEQUENCE [LARGE SCALE GENOMIC DNA]</scope>
    <source>
        <strain evidence="2 3">Is-34</strain>
    </source>
</reference>
<proteinExistence type="predicted"/>
<keyword evidence="1" id="KW-1133">Transmembrane helix</keyword>
<dbReference type="AlphaFoldDB" id="A0A0A3XN13"/>
<comment type="caution">
    <text evidence="2">The sequence shown here is derived from an EMBL/GenBank/DDBJ whole genome shotgun (WGS) entry which is preliminary data.</text>
</comment>
<gene>
    <name evidence="2" type="ORF">MA20_31920</name>
</gene>
<name>A0A0A3XN13_BRAJP</name>
<evidence type="ECO:0000313" key="2">
    <source>
        <dbReference type="EMBL" id="KGT75802.1"/>
    </source>
</evidence>
<evidence type="ECO:0000313" key="3">
    <source>
        <dbReference type="Proteomes" id="UP000030377"/>
    </source>
</evidence>
<dbReference type="EMBL" id="JRPN01000024">
    <property type="protein sequence ID" value="KGT75802.1"/>
    <property type="molecule type" value="Genomic_DNA"/>
</dbReference>
<keyword evidence="1" id="KW-0472">Membrane</keyword>
<organism evidence="2 3">
    <name type="scientific">Bradyrhizobium japonicum</name>
    <dbReference type="NCBI Taxonomy" id="375"/>
    <lineage>
        <taxon>Bacteria</taxon>
        <taxon>Pseudomonadati</taxon>
        <taxon>Pseudomonadota</taxon>
        <taxon>Alphaproteobacteria</taxon>
        <taxon>Hyphomicrobiales</taxon>
        <taxon>Nitrobacteraceae</taxon>
        <taxon>Bradyrhizobium</taxon>
    </lineage>
</organism>
<keyword evidence="1" id="KW-0812">Transmembrane</keyword>
<evidence type="ECO:0000256" key="1">
    <source>
        <dbReference type="SAM" id="Phobius"/>
    </source>
</evidence>
<dbReference type="Proteomes" id="UP000030377">
    <property type="component" value="Unassembled WGS sequence"/>
</dbReference>
<feature type="transmembrane region" description="Helical" evidence="1">
    <location>
        <begin position="20"/>
        <end position="47"/>
    </location>
</feature>
<sequence>MRSFRAQRSCYYLSFRAEEYFVDTTLTVGAVALVILPLAAFIIWANVSDRRRRKMMTPEERKDDDYEIKSFTQDW</sequence>